<evidence type="ECO:0000313" key="2">
    <source>
        <dbReference type="EMBL" id="MDP8187985.1"/>
    </source>
</evidence>
<feature type="transmembrane region" description="Helical" evidence="1">
    <location>
        <begin position="124"/>
        <end position="147"/>
    </location>
</feature>
<evidence type="ECO:0008006" key="4">
    <source>
        <dbReference type="Google" id="ProtNLM"/>
    </source>
</evidence>
<feature type="transmembrane region" description="Helical" evidence="1">
    <location>
        <begin position="342"/>
        <end position="367"/>
    </location>
</feature>
<feature type="transmembrane region" description="Helical" evidence="1">
    <location>
        <begin position="227"/>
        <end position="244"/>
    </location>
</feature>
<keyword evidence="1" id="KW-0472">Membrane</keyword>
<accession>A0AAW8CSC3</accession>
<keyword evidence="1" id="KW-0812">Transmembrane</keyword>
<protein>
    <recommendedName>
        <fullName evidence="4">Wzy</fullName>
    </recommendedName>
</protein>
<dbReference type="EMBL" id="JASAYJ010000024">
    <property type="protein sequence ID" value="MDP8187985.1"/>
    <property type="molecule type" value="Genomic_DNA"/>
</dbReference>
<proteinExistence type="predicted"/>
<evidence type="ECO:0000256" key="1">
    <source>
        <dbReference type="SAM" id="Phobius"/>
    </source>
</evidence>
<dbReference type="AlphaFoldDB" id="A0AAW8CSC3"/>
<dbReference type="Proteomes" id="UP001230466">
    <property type="component" value="Unassembled WGS sequence"/>
</dbReference>
<feature type="transmembrane region" description="Helical" evidence="1">
    <location>
        <begin position="309"/>
        <end position="330"/>
    </location>
</feature>
<keyword evidence="1" id="KW-1133">Transmembrane helix</keyword>
<feature type="transmembrane region" description="Helical" evidence="1">
    <location>
        <begin position="29"/>
        <end position="58"/>
    </location>
</feature>
<name>A0AAW8CSC3_9PAST</name>
<feature type="transmembrane region" description="Helical" evidence="1">
    <location>
        <begin position="70"/>
        <end position="95"/>
    </location>
</feature>
<gene>
    <name evidence="2" type="ORF">QJU78_09475</name>
</gene>
<comment type="caution">
    <text evidence="2">The sequence shown here is derived from an EMBL/GenBank/DDBJ whole genome shotgun (WGS) entry which is preliminary data.</text>
</comment>
<reference evidence="2" key="1">
    <citation type="journal article" date="2023" name="Front. Microbiol.">
        <title>Phylogeography and host specificity of Pasteurellaceae pathogenic to sea-farmed fish in the north-east Atlantic.</title>
        <authorList>
            <person name="Gulla S."/>
            <person name="Colquhoun D.J."/>
            <person name="Olsen A.B."/>
            <person name="Spilsberg B."/>
            <person name="Lagesen K."/>
            <person name="Aakesson C.P."/>
            <person name="Strom S."/>
            <person name="Manji F."/>
            <person name="Birkbeck T.H."/>
            <person name="Nilsen H.K."/>
        </authorList>
    </citation>
    <scope>NUCLEOTIDE SEQUENCE</scope>
    <source>
        <strain evidence="2">VIB1234</strain>
    </source>
</reference>
<feature type="transmembrane region" description="Helical" evidence="1">
    <location>
        <begin position="191"/>
        <end position="215"/>
    </location>
</feature>
<organism evidence="2 3">
    <name type="scientific">Pasteurella atlantica</name>
    <dbReference type="NCBI Taxonomy" id="2827233"/>
    <lineage>
        <taxon>Bacteria</taxon>
        <taxon>Pseudomonadati</taxon>
        <taxon>Pseudomonadota</taxon>
        <taxon>Gammaproteobacteria</taxon>
        <taxon>Pasteurellales</taxon>
        <taxon>Pasteurellaceae</taxon>
        <taxon>Pasteurella</taxon>
    </lineage>
</organism>
<feature type="transmembrane region" description="Helical" evidence="1">
    <location>
        <begin position="101"/>
        <end position="117"/>
    </location>
</feature>
<evidence type="ECO:0000313" key="3">
    <source>
        <dbReference type="Proteomes" id="UP001230466"/>
    </source>
</evidence>
<dbReference type="RefSeq" id="WP_211599220.1">
    <property type="nucleotide sequence ID" value="NZ_JAGRQI010000025.1"/>
</dbReference>
<sequence length="374" mass="44194">MLEIIISFCLLFLMLGCYINKLSFSFSFLLISFICFGTVLSNYRIDIILLFIAIFIAFFEHKLVFQEKRLILLCFILLLTIPLIFSNLILGGILIQAIGKSLKFLLIFFIFLASFKFNKRDSEVGVFIFIRQFIRINILILPIGYLIGLYTDYGNFQIARFTGIMQDSNYFALYCFIMYTFLPTINYKEKAFLFIFILLSQSWSILGSFMIYLCFHNLKFKLFFSKYLPFLLVIISVVAIDFYINNLGRGFVLTDYKENVISLKINSILFRLEAMSGGYIDILKNVDSLFWGHGSGRSLEYSNRVFHNFYFQFLFDHGIFAVVLFYIFLYESIKKYKIQEGIMWIIFCILSLFFDVYFSFVFIFYFFCYKVRLG</sequence>